<evidence type="ECO:0000313" key="1">
    <source>
        <dbReference type="EMBL" id="VDD74028.1"/>
    </source>
</evidence>
<dbReference type="WBParaSite" id="MCOS_0000003001-mRNA-1">
    <property type="protein sequence ID" value="MCOS_0000003001-mRNA-1"/>
    <property type="gene ID" value="MCOS_0000003001"/>
</dbReference>
<reference evidence="3" key="1">
    <citation type="submission" date="2017-02" db="UniProtKB">
        <authorList>
            <consortium name="WormBaseParasite"/>
        </authorList>
    </citation>
    <scope>IDENTIFICATION</scope>
</reference>
<dbReference type="Proteomes" id="UP000267029">
    <property type="component" value="Unassembled WGS sequence"/>
</dbReference>
<protein>
    <submittedName>
        <fullName evidence="1 3">Uncharacterized protein</fullName>
    </submittedName>
</protein>
<accession>A0A0R3U129</accession>
<evidence type="ECO:0000313" key="2">
    <source>
        <dbReference type="Proteomes" id="UP000267029"/>
    </source>
</evidence>
<proteinExistence type="predicted"/>
<dbReference type="EMBL" id="UXSR01000002">
    <property type="protein sequence ID" value="VDD74028.1"/>
    <property type="molecule type" value="Genomic_DNA"/>
</dbReference>
<gene>
    <name evidence="1" type="ORF">MCOS_LOCUS31</name>
</gene>
<organism evidence="3">
    <name type="scientific">Mesocestoides corti</name>
    <name type="common">Flatworm</name>
    <dbReference type="NCBI Taxonomy" id="53468"/>
    <lineage>
        <taxon>Eukaryota</taxon>
        <taxon>Metazoa</taxon>
        <taxon>Spiralia</taxon>
        <taxon>Lophotrochozoa</taxon>
        <taxon>Platyhelminthes</taxon>
        <taxon>Cestoda</taxon>
        <taxon>Eucestoda</taxon>
        <taxon>Cyclophyllidea</taxon>
        <taxon>Mesocestoididae</taxon>
        <taxon>Mesocestoides</taxon>
    </lineage>
</organism>
<dbReference type="AlphaFoldDB" id="A0A0R3U129"/>
<reference evidence="1 2" key="2">
    <citation type="submission" date="2018-10" db="EMBL/GenBank/DDBJ databases">
        <authorList>
            <consortium name="Pathogen Informatics"/>
        </authorList>
    </citation>
    <scope>NUCLEOTIDE SEQUENCE [LARGE SCALE GENOMIC DNA]</scope>
</reference>
<sequence length="101" mass="11302">MPSESHTHTHPVNTVFCARAKIPGHLNFPGLQTTEAERRHRLQCFVYAKTEFNRYHLLVAKLPIPRATRCASAFHLPPKVKSALAYIRDTLASAAAAPKEK</sequence>
<evidence type="ECO:0000313" key="3">
    <source>
        <dbReference type="WBParaSite" id="MCOS_0000003001-mRNA-1"/>
    </source>
</evidence>
<keyword evidence="2" id="KW-1185">Reference proteome</keyword>
<name>A0A0R3U129_MESCO</name>